<dbReference type="PANTHER" id="PTHR34773">
    <property type="entry name" value="FLAGELLAR SECRETION CHAPERONE FLIS"/>
    <property type="match status" value="1"/>
</dbReference>
<reference evidence="8" key="1">
    <citation type="journal article" date="2019" name="Int. J. Syst. Evol. Microbiol.">
        <title>The Global Catalogue of Microorganisms (GCM) 10K type strain sequencing project: providing services to taxonomists for standard genome sequencing and annotation.</title>
        <authorList>
            <consortium name="The Broad Institute Genomics Platform"/>
            <consortium name="The Broad Institute Genome Sequencing Center for Infectious Disease"/>
            <person name="Wu L."/>
            <person name="Ma J."/>
        </authorList>
    </citation>
    <scope>NUCLEOTIDE SEQUENCE [LARGE SCALE GENOMIC DNA]</scope>
    <source>
        <strain evidence="8">CCUG 53270</strain>
    </source>
</reference>
<proteinExistence type="inferred from homology"/>
<evidence type="ECO:0000256" key="4">
    <source>
        <dbReference type="ARBA" id="ARBA00022795"/>
    </source>
</evidence>
<evidence type="ECO:0000256" key="2">
    <source>
        <dbReference type="ARBA" id="ARBA00008787"/>
    </source>
</evidence>
<comment type="similarity">
    <text evidence="2 6">Belongs to the FliS family.</text>
</comment>
<evidence type="ECO:0000313" key="8">
    <source>
        <dbReference type="Proteomes" id="UP001597180"/>
    </source>
</evidence>
<keyword evidence="4 6" id="KW-1005">Bacterial flagellum biogenesis</keyword>
<dbReference type="Pfam" id="PF02561">
    <property type="entry name" value="FliS"/>
    <property type="match status" value="1"/>
</dbReference>
<keyword evidence="8" id="KW-1185">Reference proteome</keyword>
<keyword evidence="7" id="KW-0966">Cell projection</keyword>
<keyword evidence="7" id="KW-0969">Cilium</keyword>
<accession>A0ABW3UD98</accession>
<dbReference type="Proteomes" id="UP001597180">
    <property type="component" value="Unassembled WGS sequence"/>
</dbReference>
<keyword evidence="5" id="KW-0143">Chaperone</keyword>
<name>A0ABW3UD98_9BACL</name>
<comment type="caution">
    <text evidence="7">The sequence shown here is derived from an EMBL/GenBank/DDBJ whole genome shotgun (WGS) entry which is preliminary data.</text>
</comment>
<organism evidence="7 8">
    <name type="scientific">Paenibacillus vulneris</name>
    <dbReference type="NCBI Taxonomy" id="1133364"/>
    <lineage>
        <taxon>Bacteria</taxon>
        <taxon>Bacillati</taxon>
        <taxon>Bacillota</taxon>
        <taxon>Bacilli</taxon>
        <taxon>Bacillales</taxon>
        <taxon>Paenibacillaceae</taxon>
        <taxon>Paenibacillus</taxon>
    </lineage>
</organism>
<dbReference type="PANTHER" id="PTHR34773:SF1">
    <property type="entry name" value="FLAGELLAR SECRETION CHAPERONE FLIS"/>
    <property type="match status" value="1"/>
</dbReference>
<sequence>MIQTPFNKYRETSVQTMTPAQLLIMLYDGAIRFAKKGVEAVKQKNYQEANNSFIRVQEIINELVASLDHSYPISKDLLHLYDYFLRKMIEANIKKDIQPALEVIDHLVELKETWIQASKLSASSGSVRSHG</sequence>
<dbReference type="EMBL" id="JBHTLU010000003">
    <property type="protein sequence ID" value="MFD1218602.1"/>
    <property type="molecule type" value="Genomic_DNA"/>
</dbReference>
<evidence type="ECO:0000256" key="5">
    <source>
        <dbReference type="ARBA" id="ARBA00023186"/>
    </source>
</evidence>
<evidence type="ECO:0000313" key="7">
    <source>
        <dbReference type="EMBL" id="MFD1218602.1"/>
    </source>
</evidence>
<dbReference type="InterPro" id="IPR036584">
    <property type="entry name" value="FliS_sf"/>
</dbReference>
<keyword evidence="7" id="KW-0282">Flagellum</keyword>
<gene>
    <name evidence="7" type="primary">fliS</name>
    <name evidence="7" type="ORF">ACFQ4B_00595</name>
</gene>
<dbReference type="RefSeq" id="WP_079914263.1">
    <property type="nucleotide sequence ID" value="NZ_BAABJG010000047.1"/>
</dbReference>
<comment type="subcellular location">
    <subcellularLocation>
        <location evidence="1 6">Cytoplasm</location>
        <location evidence="1 6">Cytosol</location>
    </subcellularLocation>
</comment>
<evidence type="ECO:0000256" key="3">
    <source>
        <dbReference type="ARBA" id="ARBA00022490"/>
    </source>
</evidence>
<dbReference type="PIRSF" id="PIRSF039090">
    <property type="entry name" value="Flis"/>
    <property type="match status" value="1"/>
</dbReference>
<dbReference type="Gene3D" id="1.20.120.340">
    <property type="entry name" value="Flagellar protein FliS"/>
    <property type="match status" value="1"/>
</dbReference>
<evidence type="ECO:0000256" key="1">
    <source>
        <dbReference type="ARBA" id="ARBA00004514"/>
    </source>
</evidence>
<dbReference type="CDD" id="cd16098">
    <property type="entry name" value="FliS"/>
    <property type="match status" value="1"/>
</dbReference>
<evidence type="ECO:0000256" key="6">
    <source>
        <dbReference type="PIRNR" id="PIRNR039090"/>
    </source>
</evidence>
<keyword evidence="3 6" id="KW-0963">Cytoplasm</keyword>
<dbReference type="NCBIfam" id="TIGR00208">
    <property type="entry name" value="fliS"/>
    <property type="match status" value="1"/>
</dbReference>
<dbReference type="SUPFAM" id="SSF101116">
    <property type="entry name" value="Flagellar export chaperone FliS"/>
    <property type="match status" value="1"/>
</dbReference>
<protein>
    <recommendedName>
        <fullName evidence="6">Flagellar secretion chaperone FliS</fullName>
    </recommendedName>
</protein>
<dbReference type="InterPro" id="IPR003713">
    <property type="entry name" value="FliS"/>
</dbReference>